<reference evidence="3 4" key="1">
    <citation type="journal article" date="2021" name="Int. J. Syst. Evol. Microbiol.">
        <title>Amazonocrinis nigriterrae gen. nov., sp. nov., Atlanticothrix silvestris gen. nov., sp. nov. and Dendronalium phyllosphericum gen. nov., sp. nov., nostocacean cyanobacteria from Brazilian environments.</title>
        <authorList>
            <person name="Alvarenga D.O."/>
            <person name="Andreote A.P.D."/>
            <person name="Branco L.H.Z."/>
            <person name="Delbaje E."/>
            <person name="Cruz R.B."/>
            <person name="Varani A.M."/>
            <person name="Fiore M.F."/>
        </authorList>
    </citation>
    <scope>NUCLEOTIDE SEQUENCE [LARGE SCALE GENOMIC DNA]</scope>
    <source>
        <strain evidence="3 4">CENA357</strain>
    </source>
</reference>
<proteinExistence type="predicted"/>
<evidence type="ECO:0000313" key="4">
    <source>
        <dbReference type="Proteomes" id="UP000599391"/>
    </source>
</evidence>
<evidence type="ECO:0000256" key="1">
    <source>
        <dbReference type="SAM" id="MobiDB-lite"/>
    </source>
</evidence>
<feature type="compositionally biased region" description="Basic and acidic residues" evidence="1">
    <location>
        <begin position="138"/>
        <end position="148"/>
    </location>
</feature>
<keyword evidence="2" id="KW-0812">Transmembrane</keyword>
<protein>
    <submittedName>
        <fullName evidence="3">Uncharacterized protein</fullName>
    </submittedName>
</protein>
<keyword evidence="4" id="KW-1185">Reference proteome</keyword>
<dbReference type="AlphaFoldDB" id="A0A8J7KYI1"/>
<keyword evidence="2" id="KW-0472">Membrane</keyword>
<keyword evidence="2" id="KW-1133">Transmembrane helix</keyword>
<name>A0A8J7KYI1_9CYAN</name>
<evidence type="ECO:0000313" key="3">
    <source>
        <dbReference type="EMBL" id="MBH8551364.1"/>
    </source>
</evidence>
<feature type="transmembrane region" description="Helical" evidence="2">
    <location>
        <begin position="25"/>
        <end position="44"/>
    </location>
</feature>
<feature type="compositionally biased region" description="Polar residues" evidence="1">
    <location>
        <begin position="149"/>
        <end position="159"/>
    </location>
</feature>
<dbReference type="Proteomes" id="UP000599391">
    <property type="component" value="Unassembled WGS sequence"/>
</dbReference>
<feature type="compositionally biased region" description="Low complexity" evidence="1">
    <location>
        <begin position="165"/>
        <end position="177"/>
    </location>
</feature>
<feature type="compositionally biased region" description="Polar residues" evidence="1">
    <location>
        <begin position="91"/>
        <end position="135"/>
    </location>
</feature>
<sequence>MTTSVADKTPISAEDWRRHTDPPSLWIVVTISSVSLHLLVFWFLRSSNVFKPWFPQQSQTAVPIEFVEISPQAKPKSTVKKVTPKPLVSSQQSVPSRLSQKAQNTPKNQNSYAISSENTILDSSKTEVSQANTSPRGRRQEAGDRNSKTEVSQANTSLFPQKIVSTPKPTPTNKSKPTPTPIPTISVGDLPWNRRQQIELGKGKPLPTSIPSVPLEQPRVSETEQEQTPRIPGEETTSTPTGETPRIPGEETTS</sequence>
<organism evidence="3 4">
    <name type="scientific">Atlanticothrix silvestris CENA357</name>
    <dbReference type="NCBI Taxonomy" id="1725252"/>
    <lineage>
        <taxon>Bacteria</taxon>
        <taxon>Bacillati</taxon>
        <taxon>Cyanobacteriota</taxon>
        <taxon>Cyanophyceae</taxon>
        <taxon>Nostocales</taxon>
        <taxon>Nodulariaceae</taxon>
        <taxon>Atlanticothrix</taxon>
        <taxon>Atlanticothrix silvestris</taxon>
    </lineage>
</organism>
<feature type="region of interest" description="Disordered" evidence="1">
    <location>
        <begin position="74"/>
        <end position="254"/>
    </location>
</feature>
<gene>
    <name evidence="3" type="ORF">I8751_02985</name>
</gene>
<feature type="non-terminal residue" evidence="3">
    <location>
        <position position="254"/>
    </location>
</feature>
<comment type="caution">
    <text evidence="3">The sequence shown here is derived from an EMBL/GenBank/DDBJ whole genome shotgun (WGS) entry which is preliminary data.</text>
</comment>
<feature type="compositionally biased region" description="Low complexity" evidence="1">
    <location>
        <begin position="234"/>
        <end position="245"/>
    </location>
</feature>
<accession>A0A8J7KYI1</accession>
<dbReference type="EMBL" id="JAECZB010000003">
    <property type="protein sequence ID" value="MBH8551364.1"/>
    <property type="molecule type" value="Genomic_DNA"/>
</dbReference>
<evidence type="ECO:0000256" key="2">
    <source>
        <dbReference type="SAM" id="Phobius"/>
    </source>
</evidence>